<keyword evidence="2" id="KW-1185">Reference proteome</keyword>
<proteinExistence type="predicted"/>
<dbReference type="Proteomes" id="UP001163336">
    <property type="component" value="Chromosome"/>
</dbReference>
<name>A0ABN6TIX1_9BURK</name>
<evidence type="ECO:0000313" key="1">
    <source>
        <dbReference type="EMBL" id="BDT60206.1"/>
    </source>
</evidence>
<reference evidence="1" key="1">
    <citation type="submission" date="2022-11" db="EMBL/GenBank/DDBJ databases">
        <title>Isolation and characterization of PLA-degrading bacterium Massilia sp. from Antarctic soil.</title>
        <authorList>
            <person name="Sato K."/>
            <person name="Gomez-Fuentes C."/>
            <person name="Ahmad S.A."/>
            <person name="Zulkharnain A."/>
        </authorList>
    </citation>
    <scope>NUCLEOTIDE SEQUENCE</scope>
    <source>
        <strain evidence="1">N-3</strain>
    </source>
</reference>
<sequence length="66" mass="7407">MLTGTLLDVFVSMYRALFCGREPNCSLCEWVIAPLVARCQTTNQLDASINIRYDWAPSVHSSQLLS</sequence>
<accession>A0ABN6TIX1</accession>
<protein>
    <recommendedName>
        <fullName evidence="3">Secreted protein</fullName>
    </recommendedName>
</protein>
<dbReference type="EMBL" id="AP026966">
    <property type="protein sequence ID" value="BDT60206.1"/>
    <property type="molecule type" value="Genomic_DNA"/>
</dbReference>
<gene>
    <name evidence="1" type="ORF">MasN3_37000</name>
</gene>
<evidence type="ECO:0000313" key="2">
    <source>
        <dbReference type="Proteomes" id="UP001163336"/>
    </source>
</evidence>
<evidence type="ECO:0008006" key="3">
    <source>
        <dbReference type="Google" id="ProtNLM"/>
    </source>
</evidence>
<organism evidence="1 2">
    <name type="scientific">Massilia varians</name>
    <dbReference type="NCBI Taxonomy" id="457921"/>
    <lineage>
        <taxon>Bacteria</taxon>
        <taxon>Pseudomonadati</taxon>
        <taxon>Pseudomonadota</taxon>
        <taxon>Betaproteobacteria</taxon>
        <taxon>Burkholderiales</taxon>
        <taxon>Oxalobacteraceae</taxon>
        <taxon>Telluria group</taxon>
        <taxon>Massilia</taxon>
    </lineage>
</organism>